<organism evidence="2 3">
    <name type="scientific">Botryotinia calthae</name>
    <dbReference type="NCBI Taxonomy" id="38488"/>
    <lineage>
        <taxon>Eukaryota</taxon>
        <taxon>Fungi</taxon>
        <taxon>Dikarya</taxon>
        <taxon>Ascomycota</taxon>
        <taxon>Pezizomycotina</taxon>
        <taxon>Leotiomycetes</taxon>
        <taxon>Helotiales</taxon>
        <taxon>Sclerotiniaceae</taxon>
        <taxon>Botryotinia</taxon>
    </lineage>
</organism>
<dbReference type="InterPro" id="IPR011009">
    <property type="entry name" value="Kinase-like_dom_sf"/>
</dbReference>
<dbReference type="AlphaFoldDB" id="A0A4Y8D387"/>
<gene>
    <name evidence="2" type="ORF">BOTCAL_0140g00100</name>
</gene>
<sequence>MTLLLPNETYDEAEVRLGFRLDQMPQKLHRGTAKEMSARANAWLASEPLWSPQSRMGSNPAWTGMKIMGVGGNGTAGKWRLTYPNPPEGTPGRMPFESIVVKQQAGGWGDMRNEAEIYELLRHTNSQHLVKMFRRIYEDQGLNTVYADRAGPVTRIYLEDCERGDLQGMIFDRFKDHDIFDENEIWDAFHCIARGLYAMHFGHESLKEDRWDRD</sequence>
<name>A0A4Y8D387_9HELO</name>
<dbReference type="SUPFAM" id="SSF56112">
    <property type="entry name" value="Protein kinase-like (PK-like)"/>
    <property type="match status" value="1"/>
</dbReference>
<evidence type="ECO:0000259" key="1">
    <source>
        <dbReference type="PROSITE" id="PS50011"/>
    </source>
</evidence>
<proteinExistence type="predicted"/>
<dbReference type="GO" id="GO:0005524">
    <property type="term" value="F:ATP binding"/>
    <property type="evidence" value="ECO:0007669"/>
    <property type="project" value="InterPro"/>
</dbReference>
<protein>
    <recommendedName>
        <fullName evidence="1">Protein kinase domain-containing protein</fullName>
    </recommendedName>
</protein>
<dbReference type="EMBL" id="PHWZ01000140">
    <property type="protein sequence ID" value="TEY65445.1"/>
    <property type="molecule type" value="Genomic_DNA"/>
</dbReference>
<accession>A0A4Y8D387</accession>
<comment type="caution">
    <text evidence="2">The sequence shown here is derived from an EMBL/GenBank/DDBJ whole genome shotgun (WGS) entry which is preliminary data.</text>
</comment>
<evidence type="ECO:0000313" key="3">
    <source>
        <dbReference type="Proteomes" id="UP000297299"/>
    </source>
</evidence>
<dbReference type="OrthoDB" id="310217at2759"/>
<dbReference type="PROSITE" id="PS50011">
    <property type="entry name" value="PROTEIN_KINASE_DOM"/>
    <property type="match status" value="1"/>
</dbReference>
<dbReference type="Gene3D" id="3.30.200.20">
    <property type="entry name" value="Phosphorylase Kinase, domain 1"/>
    <property type="match status" value="1"/>
</dbReference>
<feature type="domain" description="Protein kinase" evidence="1">
    <location>
        <begin position="62"/>
        <end position="214"/>
    </location>
</feature>
<dbReference type="Gene3D" id="1.10.510.10">
    <property type="entry name" value="Transferase(Phosphotransferase) domain 1"/>
    <property type="match status" value="1"/>
</dbReference>
<dbReference type="InterPro" id="IPR000719">
    <property type="entry name" value="Prot_kinase_dom"/>
</dbReference>
<dbReference type="Proteomes" id="UP000297299">
    <property type="component" value="Unassembled WGS sequence"/>
</dbReference>
<evidence type="ECO:0000313" key="2">
    <source>
        <dbReference type="EMBL" id="TEY65445.1"/>
    </source>
</evidence>
<reference evidence="2 3" key="1">
    <citation type="submission" date="2017-11" db="EMBL/GenBank/DDBJ databases">
        <title>Comparative genomics of Botrytis spp.</title>
        <authorList>
            <person name="Valero-Jimenez C.A."/>
            <person name="Tapia P."/>
            <person name="Veloso J."/>
            <person name="Silva-Moreno E."/>
            <person name="Staats M."/>
            <person name="Valdes J.H."/>
            <person name="Van Kan J.A.L."/>
        </authorList>
    </citation>
    <scope>NUCLEOTIDE SEQUENCE [LARGE SCALE GENOMIC DNA]</scope>
    <source>
        <strain evidence="2 3">MUCL2830</strain>
    </source>
</reference>
<dbReference type="STRING" id="38488.A0A4Y8D387"/>
<keyword evidence="3" id="KW-1185">Reference proteome</keyword>
<dbReference type="GO" id="GO:0004672">
    <property type="term" value="F:protein kinase activity"/>
    <property type="evidence" value="ECO:0007669"/>
    <property type="project" value="InterPro"/>
</dbReference>